<reference evidence="1 2" key="1">
    <citation type="journal article" date="2016" name="DNA Res.">
        <title>The draft genome of MD-2 pineapple using hybrid error correction of long reads.</title>
        <authorList>
            <person name="Redwan R.M."/>
            <person name="Saidin A."/>
            <person name="Kumar S.V."/>
        </authorList>
    </citation>
    <scope>NUCLEOTIDE SEQUENCE [LARGE SCALE GENOMIC DNA]</scope>
    <source>
        <strain evidence="2">cv. MD2</strain>
        <tissue evidence="1">Leaf</tissue>
    </source>
</reference>
<dbReference type="EMBL" id="LSRQ01004998">
    <property type="protein sequence ID" value="OAY68315.1"/>
    <property type="molecule type" value="Genomic_DNA"/>
</dbReference>
<evidence type="ECO:0000313" key="2">
    <source>
        <dbReference type="Proteomes" id="UP000092600"/>
    </source>
</evidence>
<comment type="caution">
    <text evidence="1">The sequence shown here is derived from an EMBL/GenBank/DDBJ whole genome shotgun (WGS) entry which is preliminary data.</text>
</comment>
<dbReference type="Proteomes" id="UP000092600">
    <property type="component" value="Unassembled WGS sequence"/>
</dbReference>
<evidence type="ECO:0000313" key="1">
    <source>
        <dbReference type="EMBL" id="OAY68315.1"/>
    </source>
</evidence>
<gene>
    <name evidence="1" type="ORF">ACMD2_12793</name>
</gene>
<sequence>MIGYEKFSKAWEAEFAWFIKSHKMLAVIATTKVVEATRIPNTTKEPLEATPQEANAQILTKAMNLLSALHVFHHATTHVWITVFSCFVKGFVTNPILSTNPVQLFTRKNPRSPAATLREGMIPTVRLSLCVMTQKSVPSIALTTNPLIVICSLHGGISSSSAAAAAAPGEGSSGSPISAAAEVTSVPIWRSLRVRVRVRVASGERREEEEEGEDWGR</sequence>
<dbReference type="AlphaFoldDB" id="A0A199UUJ5"/>
<organism evidence="1 2">
    <name type="scientific">Ananas comosus</name>
    <name type="common">Pineapple</name>
    <name type="synonym">Ananas ananas</name>
    <dbReference type="NCBI Taxonomy" id="4615"/>
    <lineage>
        <taxon>Eukaryota</taxon>
        <taxon>Viridiplantae</taxon>
        <taxon>Streptophyta</taxon>
        <taxon>Embryophyta</taxon>
        <taxon>Tracheophyta</taxon>
        <taxon>Spermatophyta</taxon>
        <taxon>Magnoliopsida</taxon>
        <taxon>Liliopsida</taxon>
        <taxon>Poales</taxon>
        <taxon>Bromeliaceae</taxon>
        <taxon>Bromelioideae</taxon>
        <taxon>Ananas</taxon>
    </lineage>
</organism>
<name>A0A199UUJ5_ANACO</name>
<accession>A0A199UUJ5</accession>
<protein>
    <submittedName>
        <fullName evidence="1">Uncharacterized protein</fullName>
    </submittedName>
</protein>
<proteinExistence type="predicted"/>